<comment type="caution">
    <text evidence="2">The sequence shown here is derived from an EMBL/GenBank/DDBJ whole genome shotgun (WGS) entry which is preliminary data.</text>
</comment>
<gene>
    <name evidence="2" type="ORF">ABFB10_05885</name>
</gene>
<name>A0AAW9SHV3_9RHOB</name>
<dbReference type="AlphaFoldDB" id="A0AAW9SHV3"/>
<feature type="signal peptide" evidence="1">
    <location>
        <begin position="1"/>
        <end position="19"/>
    </location>
</feature>
<evidence type="ECO:0000313" key="2">
    <source>
        <dbReference type="EMBL" id="MEN9060634.1"/>
    </source>
</evidence>
<reference evidence="2 3" key="1">
    <citation type="submission" date="2024-05" db="EMBL/GenBank/DDBJ databases">
        <title>Genome sequence of Ponticoccus litoralis KCCM 90028.</title>
        <authorList>
            <person name="Kim J.M."/>
            <person name="Lee J.K."/>
            <person name="Choi B.J."/>
            <person name="Bayburt H."/>
            <person name="Baek J.H."/>
            <person name="Jeon C.O."/>
        </authorList>
    </citation>
    <scope>NUCLEOTIDE SEQUENCE [LARGE SCALE GENOMIC DNA]</scope>
    <source>
        <strain evidence="2 3">KCCM 90028</strain>
    </source>
</reference>
<dbReference type="EMBL" id="JBDNCH010000002">
    <property type="protein sequence ID" value="MEN9060634.1"/>
    <property type="molecule type" value="Genomic_DNA"/>
</dbReference>
<dbReference type="Proteomes" id="UP001428774">
    <property type="component" value="Unassembled WGS sequence"/>
</dbReference>
<keyword evidence="1" id="KW-0732">Signal</keyword>
<evidence type="ECO:0000256" key="1">
    <source>
        <dbReference type="SAM" id="SignalP"/>
    </source>
</evidence>
<keyword evidence="3" id="KW-1185">Reference proteome</keyword>
<sequence length="51" mass="5501">MSRFLAVLMFLCTGLAAHAQTQPQEAGEALARAMQSLREGNWAAAQIRGAR</sequence>
<organism evidence="2 3">
    <name type="scientific">Ponticoccus litoralis</name>
    <dbReference type="NCBI Taxonomy" id="422297"/>
    <lineage>
        <taxon>Bacteria</taxon>
        <taxon>Pseudomonadati</taxon>
        <taxon>Pseudomonadota</taxon>
        <taxon>Alphaproteobacteria</taxon>
        <taxon>Rhodobacterales</taxon>
        <taxon>Roseobacteraceae</taxon>
        <taxon>Ponticoccus</taxon>
    </lineage>
</organism>
<accession>A0AAW9SHV3</accession>
<protein>
    <submittedName>
        <fullName evidence="2">Uncharacterized protein</fullName>
    </submittedName>
</protein>
<feature type="chain" id="PRO_5043623065" evidence="1">
    <location>
        <begin position="20"/>
        <end position="51"/>
    </location>
</feature>
<dbReference type="RefSeq" id="WP_347165797.1">
    <property type="nucleotide sequence ID" value="NZ_JBDNCH010000002.1"/>
</dbReference>
<evidence type="ECO:0000313" key="3">
    <source>
        <dbReference type="Proteomes" id="UP001428774"/>
    </source>
</evidence>
<proteinExistence type="predicted"/>